<feature type="domain" description="Histidine kinase" evidence="5">
    <location>
        <begin position="201"/>
        <end position="414"/>
    </location>
</feature>
<dbReference type="Proteomes" id="UP001221686">
    <property type="component" value="Unassembled WGS sequence"/>
</dbReference>
<dbReference type="PANTHER" id="PTHR45569">
    <property type="entry name" value="SENSOR PROTEIN KDPD"/>
    <property type="match status" value="1"/>
</dbReference>
<dbReference type="CDD" id="cd00075">
    <property type="entry name" value="HATPase"/>
    <property type="match status" value="1"/>
</dbReference>
<proteinExistence type="predicted"/>
<dbReference type="InterPro" id="IPR052023">
    <property type="entry name" value="Histidine_kinase_KdpD"/>
</dbReference>
<dbReference type="InterPro" id="IPR003661">
    <property type="entry name" value="HisK_dim/P_dom"/>
</dbReference>
<dbReference type="SUPFAM" id="SSF55874">
    <property type="entry name" value="ATPase domain of HSP90 chaperone/DNA topoisomerase II/histidine kinase"/>
    <property type="match status" value="1"/>
</dbReference>
<keyword evidence="6" id="KW-0067">ATP-binding</keyword>
<dbReference type="EC" id="2.7.13.3" evidence="2"/>
<keyword evidence="7" id="KW-1185">Reference proteome</keyword>
<organism evidence="6 7">
    <name type="scientific">Nannocystis bainbridge</name>
    <dbReference type="NCBI Taxonomy" id="2995303"/>
    <lineage>
        <taxon>Bacteria</taxon>
        <taxon>Pseudomonadati</taxon>
        <taxon>Myxococcota</taxon>
        <taxon>Polyangia</taxon>
        <taxon>Nannocystales</taxon>
        <taxon>Nannocystaceae</taxon>
        <taxon>Nannocystis</taxon>
    </lineage>
</organism>
<evidence type="ECO:0000256" key="3">
    <source>
        <dbReference type="ARBA" id="ARBA00022553"/>
    </source>
</evidence>
<dbReference type="CDD" id="cd00082">
    <property type="entry name" value="HisKA"/>
    <property type="match status" value="1"/>
</dbReference>
<evidence type="ECO:0000256" key="2">
    <source>
        <dbReference type="ARBA" id="ARBA00012438"/>
    </source>
</evidence>
<feature type="region of interest" description="Disordered" evidence="4">
    <location>
        <begin position="419"/>
        <end position="442"/>
    </location>
</feature>
<keyword evidence="6" id="KW-0547">Nucleotide-binding</keyword>
<protein>
    <recommendedName>
        <fullName evidence="2">histidine kinase</fullName>
        <ecNumber evidence="2">2.7.13.3</ecNumber>
    </recommendedName>
</protein>
<comment type="catalytic activity">
    <reaction evidence="1">
        <text>ATP + protein L-histidine = ADP + protein N-phospho-L-histidine.</text>
        <dbReference type="EC" id="2.7.13.3"/>
    </reaction>
</comment>
<accession>A0ABT5DSL4</accession>
<evidence type="ECO:0000259" key="5">
    <source>
        <dbReference type="PROSITE" id="PS50109"/>
    </source>
</evidence>
<evidence type="ECO:0000256" key="1">
    <source>
        <dbReference type="ARBA" id="ARBA00000085"/>
    </source>
</evidence>
<evidence type="ECO:0000256" key="4">
    <source>
        <dbReference type="SAM" id="MobiDB-lite"/>
    </source>
</evidence>
<dbReference type="InterPro" id="IPR036097">
    <property type="entry name" value="HisK_dim/P_sf"/>
</dbReference>
<evidence type="ECO:0000313" key="7">
    <source>
        <dbReference type="Proteomes" id="UP001221686"/>
    </source>
</evidence>
<dbReference type="Pfam" id="PF02518">
    <property type="entry name" value="HATPase_c"/>
    <property type="match status" value="1"/>
</dbReference>
<dbReference type="InterPro" id="IPR004358">
    <property type="entry name" value="Sig_transdc_His_kin-like_C"/>
</dbReference>
<dbReference type="InterPro" id="IPR036890">
    <property type="entry name" value="HATPase_C_sf"/>
</dbReference>
<dbReference type="Gene3D" id="1.10.287.130">
    <property type="match status" value="1"/>
</dbReference>
<dbReference type="PANTHER" id="PTHR45569:SF1">
    <property type="entry name" value="SENSOR PROTEIN KDPD"/>
    <property type="match status" value="1"/>
</dbReference>
<dbReference type="InterPro" id="IPR029016">
    <property type="entry name" value="GAF-like_dom_sf"/>
</dbReference>
<gene>
    <name evidence="6" type="ORF">POL25_06960</name>
</gene>
<name>A0ABT5DSL4_9BACT</name>
<dbReference type="Gene3D" id="3.30.565.10">
    <property type="entry name" value="Histidine kinase-like ATPase, C-terminal domain"/>
    <property type="match status" value="1"/>
</dbReference>
<dbReference type="SMART" id="SM00387">
    <property type="entry name" value="HATPase_c"/>
    <property type="match status" value="1"/>
</dbReference>
<dbReference type="EMBL" id="JAQNDL010000001">
    <property type="protein sequence ID" value="MDC0716624.1"/>
    <property type="molecule type" value="Genomic_DNA"/>
</dbReference>
<dbReference type="Pfam" id="PF13185">
    <property type="entry name" value="GAF_2"/>
    <property type="match status" value="1"/>
</dbReference>
<evidence type="ECO:0000313" key="6">
    <source>
        <dbReference type="EMBL" id="MDC0716624.1"/>
    </source>
</evidence>
<dbReference type="SMART" id="SM00065">
    <property type="entry name" value="GAF"/>
    <property type="match status" value="1"/>
</dbReference>
<comment type="caution">
    <text evidence="6">The sequence shown here is derived from an EMBL/GenBank/DDBJ whole genome shotgun (WGS) entry which is preliminary data.</text>
</comment>
<dbReference type="InterPro" id="IPR005467">
    <property type="entry name" value="His_kinase_dom"/>
</dbReference>
<dbReference type="PRINTS" id="PR00344">
    <property type="entry name" value="BCTRLSENSOR"/>
</dbReference>
<dbReference type="SUPFAM" id="SSF47384">
    <property type="entry name" value="Homodimeric domain of signal transducing histidine kinase"/>
    <property type="match status" value="1"/>
</dbReference>
<reference evidence="6 7" key="1">
    <citation type="submission" date="2022-11" db="EMBL/GenBank/DDBJ databases">
        <title>Minimal conservation of predation-associated metabolite biosynthetic gene clusters underscores biosynthetic potential of Myxococcota including descriptions for ten novel species: Archangium lansinium sp. nov., Myxococcus landrumus sp. nov., Nannocystis bai.</title>
        <authorList>
            <person name="Ahearne A."/>
            <person name="Stevens C."/>
            <person name="Dowd S."/>
        </authorList>
    </citation>
    <scope>NUCLEOTIDE SEQUENCE [LARGE SCALE GENOMIC DNA]</scope>
    <source>
        <strain evidence="6 7">BB15-2</strain>
    </source>
</reference>
<dbReference type="RefSeq" id="WP_272085116.1">
    <property type="nucleotide sequence ID" value="NZ_JAQNDL010000001.1"/>
</dbReference>
<dbReference type="SMART" id="SM00388">
    <property type="entry name" value="HisKA"/>
    <property type="match status" value="1"/>
</dbReference>
<dbReference type="Gene3D" id="3.30.450.40">
    <property type="match status" value="1"/>
</dbReference>
<sequence>MADLSDSTSGERATEPPLFLALTRLLALPVTSVRETLVEACEVVASVIETDKVDAFLHDAARDSLVALGTNDSPMSRLQRALGLDYMPLSNGGRAAEVFQTGKRHLCDDVQADPGELQGIKEGLKVQSSIAVPIEVQGKRRGVLMVAAATRNKYRWSDLEFLAAVAHWVGVVTHRAELVEEATRVAAERARQRTAEELVAVVAHDLRNLITPLAARLDVLTVRAEAEARAPDVDELSKASRGVERLARVLSNLLSVERIERGLFDLRLQLVDLVELTRGTAALFATGGRRIEIEAPPQVLARADPDAMRQALENLLHNASSHSPEGAGLSLTIRRDRFDGANWSLVRIRDFGPGIPAELLPTLFDRFALGPKSSGLGLGLYLARSIVQAHGGTLVVEHADGPGACFRLALPMYEPTVGESAEATCGGREGRREGDGGPASHT</sequence>
<dbReference type="PROSITE" id="PS50109">
    <property type="entry name" value="HIS_KIN"/>
    <property type="match status" value="1"/>
</dbReference>
<keyword evidence="3" id="KW-0597">Phosphoprotein</keyword>
<dbReference type="GO" id="GO:0005524">
    <property type="term" value="F:ATP binding"/>
    <property type="evidence" value="ECO:0007669"/>
    <property type="project" value="UniProtKB-KW"/>
</dbReference>
<dbReference type="InterPro" id="IPR003594">
    <property type="entry name" value="HATPase_dom"/>
</dbReference>
<dbReference type="InterPro" id="IPR003018">
    <property type="entry name" value="GAF"/>
</dbReference>
<dbReference type="SUPFAM" id="SSF55781">
    <property type="entry name" value="GAF domain-like"/>
    <property type="match status" value="1"/>
</dbReference>
<dbReference type="Pfam" id="PF00512">
    <property type="entry name" value="HisKA"/>
    <property type="match status" value="1"/>
</dbReference>